<dbReference type="EMBL" id="CP047156">
    <property type="protein sequence ID" value="QHC01580.1"/>
    <property type="molecule type" value="Genomic_DNA"/>
</dbReference>
<evidence type="ECO:0000313" key="1">
    <source>
        <dbReference type="EMBL" id="QHC01580.1"/>
    </source>
</evidence>
<protein>
    <submittedName>
        <fullName evidence="1">Uncharacterized protein</fullName>
    </submittedName>
</protein>
<evidence type="ECO:0000313" key="2">
    <source>
        <dbReference type="Proteomes" id="UP000463857"/>
    </source>
</evidence>
<dbReference type="AlphaFoldDB" id="A0A7L4YR32"/>
<dbReference type="Proteomes" id="UP000463857">
    <property type="component" value="Chromosome"/>
</dbReference>
<gene>
    <name evidence="1" type="ORF">EK0264_15625</name>
</gene>
<dbReference type="InParanoid" id="A0A7L4YR32"/>
<dbReference type="OrthoDB" id="5184697at2"/>
<name>A0A7L4YR32_9ACTN</name>
<organism evidence="1 2">
    <name type="scientific">Epidermidibacterium keratini</name>
    <dbReference type="NCBI Taxonomy" id="1891644"/>
    <lineage>
        <taxon>Bacteria</taxon>
        <taxon>Bacillati</taxon>
        <taxon>Actinomycetota</taxon>
        <taxon>Actinomycetes</taxon>
        <taxon>Sporichthyales</taxon>
        <taxon>Sporichthyaceae</taxon>
        <taxon>Epidermidibacterium</taxon>
    </lineage>
</organism>
<proteinExistence type="predicted"/>
<keyword evidence="2" id="KW-1185">Reference proteome</keyword>
<sequence>MNRKISVYVPITAGELRSVRDGSLPGPVTVYFSDLPEDEFGPDDLEQAQFDSLCDAAAASVEKLTEATSATPLRAVVAARVAGSAPVLQDDGSYVIGSLPWEAVNAIYIDELAAARDVESLIAAVKAGREPSDTQYDAVENRLMLWHDPSEIDNLIEAYER</sequence>
<accession>A0A7L4YR32</accession>
<dbReference type="RefSeq" id="WP_159546715.1">
    <property type="nucleotide sequence ID" value="NZ_CP047156.1"/>
</dbReference>
<dbReference type="Pfam" id="PF21853">
    <property type="entry name" value="DUF6912"/>
    <property type="match status" value="1"/>
</dbReference>
<reference evidence="1 2" key="1">
    <citation type="journal article" date="2018" name="Int. J. Syst. Evol. Microbiol.">
        <title>Epidermidibacterium keratini gen. nov., sp. nov., a member of the family Sporichthyaceae, isolated from keratin epidermis.</title>
        <authorList>
            <person name="Lee D.G."/>
            <person name="Trujillo M.E."/>
            <person name="Kang S."/>
            <person name="Nam J.J."/>
            <person name="Kim Y.J."/>
        </authorList>
    </citation>
    <scope>NUCLEOTIDE SEQUENCE [LARGE SCALE GENOMIC DNA]</scope>
    <source>
        <strain evidence="1 2">EPI-7</strain>
    </source>
</reference>
<dbReference type="KEGG" id="eke:EK0264_15625"/>
<dbReference type="InterPro" id="IPR054206">
    <property type="entry name" value="DUF6912"/>
</dbReference>